<evidence type="ECO:0000256" key="3">
    <source>
        <dbReference type="ARBA" id="ARBA00022517"/>
    </source>
</evidence>
<feature type="binding site" evidence="8">
    <location>
        <begin position="217"/>
        <end position="224"/>
    </location>
    <ligand>
        <name>GTP</name>
        <dbReference type="ChEBI" id="CHEBI:37565"/>
        <label>2</label>
    </ligand>
</feature>
<evidence type="ECO:0000256" key="6">
    <source>
        <dbReference type="ARBA" id="ARBA00023134"/>
    </source>
</evidence>
<feature type="binding site" evidence="8">
    <location>
        <begin position="264"/>
        <end position="268"/>
    </location>
    <ligand>
        <name>GTP</name>
        <dbReference type="ChEBI" id="CHEBI:37565"/>
        <label>2</label>
    </ligand>
</feature>
<evidence type="ECO:0000256" key="4">
    <source>
        <dbReference type="ARBA" id="ARBA00022737"/>
    </source>
</evidence>
<feature type="domain" description="EngA-type G" evidence="11">
    <location>
        <begin position="211"/>
        <end position="386"/>
    </location>
</feature>
<keyword evidence="6 8" id="KW-0342">GTP-binding</keyword>
<feature type="binding site" evidence="8">
    <location>
        <begin position="55"/>
        <end position="59"/>
    </location>
    <ligand>
        <name>GTP</name>
        <dbReference type="ChEBI" id="CHEBI:37565"/>
        <label>1</label>
    </ligand>
</feature>
<evidence type="ECO:0000256" key="2">
    <source>
        <dbReference type="ARBA" id="ARBA00020953"/>
    </source>
</evidence>
<dbReference type="PANTHER" id="PTHR43834">
    <property type="entry name" value="GTPASE DER"/>
    <property type="match status" value="1"/>
</dbReference>
<keyword evidence="5 8" id="KW-0547">Nucleotide-binding</keyword>
<feature type="binding site" evidence="8">
    <location>
        <begin position="8"/>
        <end position="15"/>
    </location>
    <ligand>
        <name>GTP</name>
        <dbReference type="ChEBI" id="CHEBI:37565"/>
        <label>1</label>
    </ligand>
</feature>
<dbReference type="SUPFAM" id="SSF52540">
    <property type="entry name" value="P-loop containing nucleoside triphosphate hydrolases"/>
    <property type="match status" value="2"/>
</dbReference>
<keyword evidence="4 10" id="KW-0677">Repeat</keyword>
<gene>
    <name evidence="8 12" type="primary">der</name>
    <name evidence="12" type="ORF">HYS17_02515</name>
</gene>
<dbReference type="HAMAP" id="MF_00195">
    <property type="entry name" value="GTPase_Der"/>
    <property type="match status" value="1"/>
</dbReference>
<feature type="domain" description="EngA-type G" evidence="11">
    <location>
        <begin position="2"/>
        <end position="167"/>
    </location>
</feature>
<dbReference type="InterPro" id="IPR027417">
    <property type="entry name" value="P-loop_NTPase"/>
</dbReference>
<dbReference type="Pfam" id="PF14714">
    <property type="entry name" value="KH_dom-like"/>
    <property type="match status" value="1"/>
</dbReference>
<dbReference type="CDD" id="cd01895">
    <property type="entry name" value="EngA2"/>
    <property type="match status" value="1"/>
</dbReference>
<dbReference type="FunFam" id="3.30.300.20:FF:000004">
    <property type="entry name" value="GTPase Der"/>
    <property type="match status" value="1"/>
</dbReference>
<dbReference type="PANTHER" id="PTHR43834:SF6">
    <property type="entry name" value="GTPASE DER"/>
    <property type="match status" value="1"/>
</dbReference>
<dbReference type="Gene3D" id="3.30.300.20">
    <property type="match status" value="1"/>
</dbReference>
<evidence type="ECO:0000259" key="11">
    <source>
        <dbReference type="PROSITE" id="PS51712"/>
    </source>
</evidence>
<evidence type="ECO:0000313" key="12">
    <source>
        <dbReference type="EMBL" id="QQG36665.1"/>
    </source>
</evidence>
<dbReference type="InterPro" id="IPR031166">
    <property type="entry name" value="G_ENGA"/>
</dbReference>
<comment type="subunit">
    <text evidence="8">Associates with the 50S ribosomal subunit.</text>
</comment>
<evidence type="ECO:0000256" key="7">
    <source>
        <dbReference type="ARBA" id="ARBA00032345"/>
    </source>
</evidence>
<dbReference type="NCBIfam" id="TIGR00231">
    <property type="entry name" value="small_GTP"/>
    <property type="match status" value="2"/>
</dbReference>
<dbReference type="CDD" id="cd01894">
    <property type="entry name" value="EngA1"/>
    <property type="match status" value="1"/>
</dbReference>
<dbReference type="InterPro" id="IPR016484">
    <property type="entry name" value="GTPase_Der"/>
</dbReference>
<keyword evidence="3 8" id="KW-0690">Ribosome biogenesis</keyword>
<accession>A0A7T5R337</accession>
<dbReference type="PIRSF" id="PIRSF006485">
    <property type="entry name" value="GTP-binding_EngA"/>
    <property type="match status" value="1"/>
</dbReference>
<evidence type="ECO:0000256" key="9">
    <source>
        <dbReference type="PROSITE-ProRule" id="PRU01049"/>
    </source>
</evidence>
<dbReference type="Gene3D" id="3.40.50.300">
    <property type="entry name" value="P-loop containing nucleotide triphosphate hydrolases"/>
    <property type="match status" value="2"/>
</dbReference>
<dbReference type="EMBL" id="CP066681">
    <property type="protein sequence ID" value="QQG36665.1"/>
    <property type="molecule type" value="Genomic_DNA"/>
</dbReference>
<proteinExistence type="inferred from homology"/>
<dbReference type="Proteomes" id="UP000595362">
    <property type="component" value="Chromosome"/>
</dbReference>
<dbReference type="GO" id="GO:0042254">
    <property type="term" value="P:ribosome biogenesis"/>
    <property type="evidence" value="ECO:0007669"/>
    <property type="project" value="UniProtKB-KW"/>
</dbReference>
<name>A0A7T5R337_9BACT</name>
<protein>
    <recommendedName>
        <fullName evidence="2 8">GTPase Der</fullName>
    </recommendedName>
    <alternativeName>
        <fullName evidence="7 8">GTP-binding protein EngA</fullName>
    </alternativeName>
</protein>
<dbReference type="PROSITE" id="PS51712">
    <property type="entry name" value="G_ENGA"/>
    <property type="match status" value="2"/>
</dbReference>
<reference evidence="12 13" key="1">
    <citation type="submission" date="2020-07" db="EMBL/GenBank/DDBJ databases">
        <title>Huge and variable diversity of episymbiotic CPR bacteria and DPANN archaea in groundwater ecosystems.</title>
        <authorList>
            <person name="He C.Y."/>
            <person name="Keren R."/>
            <person name="Whittaker M."/>
            <person name="Farag I.F."/>
            <person name="Doudna J."/>
            <person name="Cate J.H.D."/>
            <person name="Banfield J.F."/>
        </authorList>
    </citation>
    <scope>NUCLEOTIDE SEQUENCE [LARGE SCALE GENOMIC DNA]</scope>
    <source>
        <strain evidence="12">NC_groundwater_70_Ag_B-0.1um_54_66</strain>
    </source>
</reference>
<sequence length="475" mass="53192">MFTLAIVGRPNVGKSTLFNRLAGKKLAIVDDTPGVTRDWRDAEARLFDRAFRIIDTAGLEESFDDSIPARMRQQTEAALKQADAILFLIDGREGVLPIDMHFAQWLRRQKKPVILGVNKCENERAVASGLGEAYALGFGDPIPMSAEHNEGLDNLYYALQAHFPEEEETTEEEAEHEIDLTDAAFDELEGMEDFDFAAILPPEATEEVKSIKIAIVGRPNVGKSTLLNALVGEQRSMTGPEAGITRDAIAVHWEHKGKTLRLVDTAGMRKKSSIVNNIEKMAVDDSLRAIRLAQVVVLVLDAGLGMEKQDQAIADLVLREGRALVIALNKWDLIEDKEAYLKEFREDILHQLGQVPDVPFVTLSAIRGANTTRVLDVVLETYDIWNKRVKTATMNRWLAGMESQNPPPLVGGRTNRLRYITQIKARPPTFAIWVSYPNDLSDSYKRYLMNGLRRDFGMPGIPIRLLMRTSKNPYV</sequence>
<dbReference type="InterPro" id="IPR015946">
    <property type="entry name" value="KH_dom-like_a/b"/>
</dbReference>
<evidence type="ECO:0000256" key="1">
    <source>
        <dbReference type="ARBA" id="ARBA00008279"/>
    </source>
</evidence>
<evidence type="ECO:0000256" key="10">
    <source>
        <dbReference type="RuleBase" id="RU004481"/>
    </source>
</evidence>
<evidence type="ECO:0000256" key="8">
    <source>
        <dbReference type="HAMAP-Rule" id="MF_00195"/>
    </source>
</evidence>
<comment type="function">
    <text evidence="8 10">GTPase that plays an essential role in the late steps of ribosome biogenesis.</text>
</comment>
<dbReference type="AlphaFoldDB" id="A0A7T5R337"/>
<evidence type="ECO:0000313" key="13">
    <source>
        <dbReference type="Proteomes" id="UP000595362"/>
    </source>
</evidence>
<dbReference type="PRINTS" id="PR00326">
    <property type="entry name" value="GTP1OBG"/>
</dbReference>
<dbReference type="NCBIfam" id="TIGR03594">
    <property type="entry name" value="GTPase_EngA"/>
    <property type="match status" value="1"/>
</dbReference>
<dbReference type="InterPro" id="IPR005225">
    <property type="entry name" value="Small_GTP-bd"/>
</dbReference>
<feature type="binding site" evidence="8">
    <location>
        <begin position="329"/>
        <end position="332"/>
    </location>
    <ligand>
        <name>GTP</name>
        <dbReference type="ChEBI" id="CHEBI:37565"/>
        <label>2</label>
    </ligand>
</feature>
<dbReference type="GO" id="GO:0005525">
    <property type="term" value="F:GTP binding"/>
    <property type="evidence" value="ECO:0007669"/>
    <property type="project" value="UniProtKB-UniRule"/>
</dbReference>
<dbReference type="InterPro" id="IPR032859">
    <property type="entry name" value="KH_dom-like"/>
</dbReference>
<dbReference type="Pfam" id="PF01926">
    <property type="entry name" value="MMR_HSR1"/>
    <property type="match status" value="2"/>
</dbReference>
<feature type="binding site" evidence="8">
    <location>
        <begin position="118"/>
        <end position="121"/>
    </location>
    <ligand>
        <name>GTP</name>
        <dbReference type="ChEBI" id="CHEBI:37565"/>
        <label>1</label>
    </ligand>
</feature>
<comment type="similarity">
    <text evidence="1 8 9 10">Belongs to the TRAFAC class TrmE-Era-EngA-EngB-Septin-like GTPase superfamily. EngA (Der) GTPase family.</text>
</comment>
<dbReference type="InterPro" id="IPR006073">
    <property type="entry name" value="GTP-bd"/>
</dbReference>
<organism evidence="12 13">
    <name type="scientific">Micavibrio aeruginosavorus</name>
    <dbReference type="NCBI Taxonomy" id="349221"/>
    <lineage>
        <taxon>Bacteria</taxon>
        <taxon>Pseudomonadati</taxon>
        <taxon>Bdellovibrionota</taxon>
        <taxon>Bdellovibrionia</taxon>
        <taxon>Bdellovibrionales</taxon>
        <taxon>Pseudobdellovibrionaceae</taxon>
        <taxon>Micavibrio</taxon>
    </lineage>
</organism>
<evidence type="ECO:0000256" key="5">
    <source>
        <dbReference type="ARBA" id="ARBA00022741"/>
    </source>
</evidence>